<organism evidence="1 2">
    <name type="scientific">Trichinella britovi</name>
    <name type="common">Parasitic roundworm</name>
    <dbReference type="NCBI Taxonomy" id="45882"/>
    <lineage>
        <taxon>Eukaryota</taxon>
        <taxon>Metazoa</taxon>
        <taxon>Ecdysozoa</taxon>
        <taxon>Nematoda</taxon>
        <taxon>Enoplea</taxon>
        <taxon>Dorylaimia</taxon>
        <taxon>Trichinellida</taxon>
        <taxon>Trichinellidae</taxon>
        <taxon>Trichinella</taxon>
    </lineage>
</organism>
<dbReference type="Proteomes" id="UP000054653">
    <property type="component" value="Unassembled WGS sequence"/>
</dbReference>
<name>A0A0V1C7A3_TRIBR</name>
<sequence>MQSPRRNPPITRNSLSIKGKLQNVMGYRLVILAKMAKKLFLIFETFVIPIVIVRSRRLGNAWIRFLHSTTCYLENYATGKRVDTFSALRYSTKLHCSEISKKLFPDYCDRRTTERTCSNMYIHSEFSIEIDLVQDWEAVEGKCICGDYCKIVSVNQVDLFVELTREYEAWQKINRRL</sequence>
<evidence type="ECO:0000313" key="1">
    <source>
        <dbReference type="EMBL" id="KRY45073.1"/>
    </source>
</evidence>
<dbReference type="EMBL" id="JYDI01000416">
    <property type="protein sequence ID" value="KRY45073.1"/>
    <property type="molecule type" value="Genomic_DNA"/>
</dbReference>
<accession>A0A0V1C7A3</accession>
<keyword evidence="2" id="KW-1185">Reference proteome</keyword>
<reference evidence="1 2" key="1">
    <citation type="submission" date="2015-01" db="EMBL/GenBank/DDBJ databases">
        <title>Evolution of Trichinella species and genotypes.</title>
        <authorList>
            <person name="Korhonen P.K."/>
            <person name="Edoardo P."/>
            <person name="Giuseppe L.R."/>
            <person name="Gasser R.B."/>
        </authorList>
    </citation>
    <scope>NUCLEOTIDE SEQUENCE [LARGE SCALE GENOMIC DNA]</scope>
    <source>
        <strain evidence="1">ISS120</strain>
    </source>
</reference>
<dbReference type="AlphaFoldDB" id="A0A0V1C7A3"/>
<gene>
    <name evidence="1" type="ORF">T03_788</name>
</gene>
<feature type="non-terminal residue" evidence="1">
    <location>
        <position position="177"/>
    </location>
</feature>
<proteinExistence type="predicted"/>
<evidence type="ECO:0000313" key="2">
    <source>
        <dbReference type="Proteomes" id="UP000054653"/>
    </source>
</evidence>
<comment type="caution">
    <text evidence="1">The sequence shown here is derived from an EMBL/GenBank/DDBJ whole genome shotgun (WGS) entry which is preliminary data.</text>
</comment>
<protein>
    <submittedName>
        <fullName evidence="1">Uncharacterized protein</fullName>
    </submittedName>
</protein>